<reference evidence="2 3" key="1">
    <citation type="submission" date="2020-10" db="EMBL/GenBank/DDBJ databases">
        <title>Haloactinobacterium sp. RN3S43, a bacterium isolated from saline soil.</title>
        <authorList>
            <person name="Sun J.-Q."/>
        </authorList>
    </citation>
    <scope>NUCLEOTIDE SEQUENCE [LARGE SCALE GENOMIC DNA]</scope>
    <source>
        <strain evidence="2 3">RN3S43</strain>
    </source>
</reference>
<keyword evidence="3" id="KW-1185">Reference proteome</keyword>
<dbReference type="InterPro" id="IPR018656">
    <property type="entry name" value="DUF2087"/>
</dbReference>
<name>A0A7M1SY03_9MICO</name>
<dbReference type="RefSeq" id="WP_193499087.1">
    <property type="nucleotide sequence ID" value="NZ_CP063169.1"/>
</dbReference>
<evidence type="ECO:0000313" key="3">
    <source>
        <dbReference type="Proteomes" id="UP000593758"/>
    </source>
</evidence>
<evidence type="ECO:0000259" key="1">
    <source>
        <dbReference type="Pfam" id="PF09860"/>
    </source>
</evidence>
<accession>A0A7M1SY03</accession>
<dbReference type="KEGG" id="halt:IM660_09615"/>
<protein>
    <submittedName>
        <fullName evidence="2">DUF2087 domain-containing protein</fullName>
    </submittedName>
</protein>
<dbReference type="Pfam" id="PF09860">
    <property type="entry name" value="DUF2087"/>
    <property type="match status" value="1"/>
</dbReference>
<dbReference type="Proteomes" id="UP000593758">
    <property type="component" value="Chromosome"/>
</dbReference>
<evidence type="ECO:0000313" key="2">
    <source>
        <dbReference type="EMBL" id="QOR72450.1"/>
    </source>
</evidence>
<sequence length="163" mass="18212">MSEPRLAPNLLSALSTPDRVKAFAELVVGGDDPALWKARDRLRAAGIDPTGPPEEIAATFAAALEEVRTEMAHRHHLVGQARAPHDLPFRHGRLVEVPVNSEQLRTLMDWIAGEYLRSSTYKEADLNTQLGQVADDYALLRRILVDFGYFTRDPHTALYVRTV</sequence>
<gene>
    <name evidence="2" type="ORF">IM660_09615</name>
</gene>
<proteinExistence type="predicted"/>
<dbReference type="EMBL" id="CP063169">
    <property type="protein sequence ID" value="QOR72450.1"/>
    <property type="molecule type" value="Genomic_DNA"/>
</dbReference>
<dbReference type="AlphaFoldDB" id="A0A7M1SY03"/>
<feature type="domain" description="DUF2087" evidence="1">
    <location>
        <begin position="93"/>
        <end position="160"/>
    </location>
</feature>
<organism evidence="2 3">
    <name type="scientific">Ruania alkalisoli</name>
    <dbReference type="NCBI Taxonomy" id="2779775"/>
    <lineage>
        <taxon>Bacteria</taxon>
        <taxon>Bacillati</taxon>
        <taxon>Actinomycetota</taxon>
        <taxon>Actinomycetes</taxon>
        <taxon>Micrococcales</taxon>
        <taxon>Ruaniaceae</taxon>
        <taxon>Ruania</taxon>
    </lineage>
</organism>